<dbReference type="Pfam" id="PF13556">
    <property type="entry name" value="HTH_30"/>
    <property type="match status" value="1"/>
</dbReference>
<evidence type="ECO:0000256" key="1">
    <source>
        <dbReference type="ARBA" id="ARBA00006754"/>
    </source>
</evidence>
<proteinExistence type="inferred from homology"/>
<dbReference type="Pfam" id="PF17853">
    <property type="entry name" value="GGDEF_2"/>
    <property type="match status" value="1"/>
</dbReference>
<protein>
    <submittedName>
        <fullName evidence="4">Sugar diacid utilization regulator</fullName>
    </submittedName>
</protein>
<evidence type="ECO:0000313" key="5">
    <source>
        <dbReference type="Proteomes" id="UP000589036"/>
    </source>
</evidence>
<dbReference type="InterPro" id="IPR042070">
    <property type="entry name" value="PucR_C-HTH_sf"/>
</dbReference>
<evidence type="ECO:0000313" key="4">
    <source>
        <dbReference type="EMBL" id="NYE47972.1"/>
    </source>
</evidence>
<feature type="domain" description="CdaR GGDEF-like" evidence="3">
    <location>
        <begin position="319"/>
        <end position="456"/>
    </location>
</feature>
<comment type="caution">
    <text evidence="4">The sequence shown here is derived from an EMBL/GenBank/DDBJ whole genome shotgun (WGS) entry which is preliminary data.</text>
</comment>
<dbReference type="Proteomes" id="UP000589036">
    <property type="component" value="Unassembled WGS sequence"/>
</dbReference>
<organism evidence="4 5">
    <name type="scientific">Spinactinospora alkalitolerans</name>
    <dbReference type="NCBI Taxonomy" id="687207"/>
    <lineage>
        <taxon>Bacteria</taxon>
        <taxon>Bacillati</taxon>
        <taxon>Actinomycetota</taxon>
        <taxon>Actinomycetes</taxon>
        <taxon>Streptosporangiales</taxon>
        <taxon>Nocardiopsidaceae</taxon>
        <taxon>Spinactinospora</taxon>
    </lineage>
</organism>
<name>A0A852TYB0_9ACTN</name>
<evidence type="ECO:0000259" key="3">
    <source>
        <dbReference type="Pfam" id="PF17853"/>
    </source>
</evidence>
<reference evidence="4 5" key="1">
    <citation type="submission" date="2020-07" db="EMBL/GenBank/DDBJ databases">
        <title>Sequencing the genomes of 1000 actinobacteria strains.</title>
        <authorList>
            <person name="Klenk H.-P."/>
        </authorList>
    </citation>
    <scope>NUCLEOTIDE SEQUENCE [LARGE SCALE GENOMIC DNA]</scope>
    <source>
        <strain evidence="4 5">CXB654</strain>
    </source>
</reference>
<feature type="domain" description="PucR C-terminal helix-turn-helix" evidence="2">
    <location>
        <begin position="512"/>
        <end position="566"/>
    </location>
</feature>
<accession>A0A852TYB0</accession>
<dbReference type="EMBL" id="JACCCC010000001">
    <property type="protein sequence ID" value="NYE47972.1"/>
    <property type="molecule type" value="Genomic_DNA"/>
</dbReference>
<dbReference type="PANTHER" id="PTHR33744">
    <property type="entry name" value="CARBOHYDRATE DIACID REGULATOR"/>
    <property type="match status" value="1"/>
</dbReference>
<keyword evidence="5" id="KW-1185">Reference proteome</keyword>
<dbReference type="RefSeq" id="WP_179643839.1">
    <property type="nucleotide sequence ID" value="NZ_BAAAYY010000003.1"/>
</dbReference>
<evidence type="ECO:0000259" key="2">
    <source>
        <dbReference type="Pfam" id="PF13556"/>
    </source>
</evidence>
<dbReference type="InterPro" id="IPR025736">
    <property type="entry name" value="PucR_C-HTH_dom"/>
</dbReference>
<dbReference type="PANTHER" id="PTHR33744:SF1">
    <property type="entry name" value="DNA-BINDING TRANSCRIPTIONAL ACTIVATOR ADER"/>
    <property type="match status" value="1"/>
</dbReference>
<dbReference type="InterPro" id="IPR041522">
    <property type="entry name" value="CdaR_GGDEF"/>
</dbReference>
<sequence>MAHDRSGPEGRVSVEDLLAEPLLRSALVLEGDIGRTQVAWCLPWSEINVGGARSKNDLAGVAVHVSTTAIRDPSGACSVVGEVADRAGSALLAWPPDSDPMELAAASSAARERGLPLVVLPCAADYPAVSRLVGQKALAQTAHVLEYSMRVHRTLAEVLSRGAGIPAMAQAITGLARSPVLVLGAAGEVIASAVPPGAWNADPSSIAVPLAERLGEIPLEGDEQGHGPPTHGIVLESGGGEEWTPAHVLSAPIMVAGEVYGWLAVAEGHRPPERHDLAQHRIIVEHGATLIGSEMLRQWSMRTAEERTRGDFIYALVHGRFADEHELRARARHQEFDIEGRYAVHIVASSALIPSDRSTMQRGASMARIAQTLDPPGDRPRLATVMGTMLVVIDPLPSGPDSLQGDEEDKTITRFAQRLHRAFSRRLGSEVRVSYGRCGLGAAGVSTSYYEARVAMGLARRLEADPVCGYSELRVFAVLRDLGGSRRGRAFVDEVLTPLRDVHSQTGDLEQVVLAYIRSGGNLNAAARSMRLHRNTMLYKLERASRVLGRDLRSADTQFMVWLAHHIDTLGSIASAIEQELAPPANDVFPH</sequence>
<comment type="similarity">
    <text evidence="1">Belongs to the CdaR family.</text>
</comment>
<gene>
    <name evidence="4" type="ORF">HDA32_003092</name>
</gene>
<dbReference type="InterPro" id="IPR051448">
    <property type="entry name" value="CdaR-like_regulators"/>
</dbReference>
<dbReference type="Gene3D" id="1.10.10.2840">
    <property type="entry name" value="PucR C-terminal helix-turn-helix domain"/>
    <property type="match status" value="1"/>
</dbReference>
<dbReference type="AlphaFoldDB" id="A0A852TYB0"/>